<dbReference type="InterPro" id="IPR023203">
    <property type="entry name" value="TTHA0068_sf"/>
</dbReference>
<dbReference type="PANTHER" id="PTHR34796">
    <property type="entry name" value="EXPRESSED PROTEIN"/>
    <property type="match status" value="1"/>
</dbReference>
<gene>
    <name evidence="2" type="ORF">H0921_11645</name>
</gene>
<dbReference type="RefSeq" id="WP_194538256.1">
    <property type="nucleotide sequence ID" value="NZ_JACEFB010000008.1"/>
</dbReference>
<keyword evidence="3" id="KW-1185">Reference proteome</keyword>
<protein>
    <submittedName>
        <fullName evidence="2">DUF309 domain-containing protein</fullName>
    </submittedName>
</protein>
<evidence type="ECO:0000313" key="2">
    <source>
        <dbReference type="EMBL" id="MBA2226814.1"/>
    </source>
</evidence>
<evidence type="ECO:0000256" key="1">
    <source>
        <dbReference type="SAM" id="MobiDB-lite"/>
    </source>
</evidence>
<proteinExistence type="predicted"/>
<feature type="region of interest" description="Disordered" evidence="1">
    <location>
        <begin position="121"/>
        <end position="141"/>
    </location>
</feature>
<dbReference type="Pfam" id="PF03745">
    <property type="entry name" value="DUF309"/>
    <property type="match status" value="1"/>
</dbReference>
<sequence>MVFLPPFAFDSGDRPVEPRDLFRRGVELFQAGEYFEAHEVWEELWREASGEARAFYKGLIQLAVALLHAERGNRSGSERLYHSARRLLEPYRPAYGGYDLETLLRESEPWLQSCWAAGGQPAGGIGGGRPRFPPVTDAEGR</sequence>
<name>A0A7V8VEZ7_9BACT</name>
<dbReference type="EMBL" id="JACEFB010000008">
    <property type="protein sequence ID" value="MBA2226814.1"/>
    <property type="molecule type" value="Genomic_DNA"/>
</dbReference>
<dbReference type="Gene3D" id="1.10.3450.10">
    <property type="entry name" value="TTHA0068-like"/>
    <property type="match status" value="1"/>
</dbReference>
<comment type="caution">
    <text evidence="2">The sequence shown here is derived from an EMBL/GenBank/DDBJ whole genome shotgun (WGS) entry which is preliminary data.</text>
</comment>
<accession>A0A7V8VEZ7</accession>
<dbReference type="InterPro" id="IPR005500">
    <property type="entry name" value="DUF309"/>
</dbReference>
<evidence type="ECO:0000313" key="3">
    <source>
        <dbReference type="Proteomes" id="UP000542342"/>
    </source>
</evidence>
<dbReference type="PANTHER" id="PTHR34796:SF1">
    <property type="entry name" value="EXPRESSED PROTEIN"/>
    <property type="match status" value="1"/>
</dbReference>
<reference evidence="2 3" key="1">
    <citation type="submission" date="2020-07" db="EMBL/GenBank/DDBJ databases">
        <title>Thermogemmata thermophila gen. nov., sp. nov., a novel moderate thermophilic planctomycete from a Kamchatka hot spring.</title>
        <authorList>
            <person name="Elcheninov A.G."/>
            <person name="Podosokorskaya O.A."/>
            <person name="Kovaleva O.L."/>
            <person name="Novikov A."/>
            <person name="Bonch-Osmolovskaya E.A."/>
            <person name="Toshchakov S.V."/>
            <person name="Kublanov I.V."/>
        </authorList>
    </citation>
    <scope>NUCLEOTIDE SEQUENCE [LARGE SCALE GENOMIC DNA]</scope>
    <source>
        <strain evidence="2 3">2918</strain>
    </source>
</reference>
<organism evidence="2 3">
    <name type="scientific">Thermogemmata fonticola</name>
    <dbReference type="NCBI Taxonomy" id="2755323"/>
    <lineage>
        <taxon>Bacteria</taxon>
        <taxon>Pseudomonadati</taxon>
        <taxon>Planctomycetota</taxon>
        <taxon>Planctomycetia</taxon>
        <taxon>Gemmatales</taxon>
        <taxon>Gemmataceae</taxon>
        <taxon>Thermogemmata</taxon>
    </lineage>
</organism>
<dbReference type="Proteomes" id="UP000542342">
    <property type="component" value="Unassembled WGS sequence"/>
</dbReference>
<dbReference type="SUPFAM" id="SSF140663">
    <property type="entry name" value="TTHA0068-like"/>
    <property type="match status" value="1"/>
</dbReference>
<dbReference type="AlphaFoldDB" id="A0A7V8VEZ7"/>